<dbReference type="GO" id="GO:0046872">
    <property type="term" value="F:metal ion binding"/>
    <property type="evidence" value="ECO:0007669"/>
    <property type="project" value="UniProtKB-KW"/>
</dbReference>
<dbReference type="PANTHER" id="PTHR13847:SF274">
    <property type="entry name" value="RIESKE 2FE-2S IRON-SULFUR PROTEIN YHFW-RELATED"/>
    <property type="match status" value="1"/>
</dbReference>
<name>A0A1U7H9Y9_9CYAN</name>
<evidence type="ECO:0000313" key="7">
    <source>
        <dbReference type="EMBL" id="OKH20358.1"/>
    </source>
</evidence>
<dbReference type="InterPro" id="IPR036922">
    <property type="entry name" value="Rieske_2Fe-2S_sf"/>
</dbReference>
<dbReference type="SUPFAM" id="SSF51905">
    <property type="entry name" value="FAD/NAD(P)-binding domain"/>
    <property type="match status" value="1"/>
</dbReference>
<keyword evidence="2" id="KW-0479">Metal-binding</keyword>
<protein>
    <submittedName>
        <fullName evidence="7">(2Fe-2S)-binding protein</fullName>
    </submittedName>
</protein>
<dbReference type="STRING" id="1921803.NIES593_19235"/>
<proteinExistence type="predicted"/>
<evidence type="ECO:0000256" key="4">
    <source>
        <dbReference type="ARBA" id="ARBA00023014"/>
    </source>
</evidence>
<dbReference type="Proteomes" id="UP000186868">
    <property type="component" value="Unassembled WGS sequence"/>
</dbReference>
<organism evidence="7 8">
    <name type="scientific">Hydrococcus rivularis NIES-593</name>
    <dbReference type="NCBI Taxonomy" id="1921803"/>
    <lineage>
        <taxon>Bacteria</taxon>
        <taxon>Bacillati</taxon>
        <taxon>Cyanobacteriota</taxon>
        <taxon>Cyanophyceae</taxon>
        <taxon>Pleurocapsales</taxon>
        <taxon>Hydrococcaceae</taxon>
        <taxon>Hydrococcus</taxon>
    </lineage>
</organism>
<dbReference type="GO" id="GO:0005737">
    <property type="term" value="C:cytoplasm"/>
    <property type="evidence" value="ECO:0007669"/>
    <property type="project" value="TreeGrafter"/>
</dbReference>
<comment type="caution">
    <text evidence="7">The sequence shown here is derived from an EMBL/GenBank/DDBJ whole genome shotgun (WGS) entry which is preliminary data.</text>
</comment>
<gene>
    <name evidence="7" type="ORF">NIES593_19235</name>
</gene>
<dbReference type="OrthoDB" id="9767869at2"/>
<keyword evidence="3" id="KW-0408">Iron</keyword>
<sequence length="506" mass="55220">MVILSGTPVSYWIDSTPENNFSPFVDNLLVDVAIVGAGIAGLTAATLLKRAGKTVAVIESKQIATGTSGHTTAKVTSLHQLIYADLIEQLGKEKARIYAESNQAAIDRVAQFVEEERIECDFSRQSAYTFAEFPEDLKKIEAEVEAAIALGLPASFVKETSLPFSIAGAVKFDNQAQFHVRKYLLHLAKNILGNGSYLFEETRVEAVEEGNPSQVKTNKGVVRAQDVIVTTNLPILNEGLFFAKTYPKRSYIVAAPIDPAKAPEGMFIGIDNRYRSIRTTPYDGGLLLLVGGEGHKTGTVEDTEKCYLRLEEYARSRFGVDSFAYRWSTQDMVSFDKLPYIGKLTPFNNHIYVATGFSLWGMTKGTLSGMLLSDLILGRNNPWADLCDATRATPFVSQTSIKENADVAVHWLGDRFKGLTSSLASVSQGEGKLVTVDGKKVAAYRDEGGTIHAVSATCTHLGCIVNWNSAEKSWDCPCHGARFSCDGEVLHGPAIDNLEKINPKQS</sequence>
<dbReference type="GO" id="GO:0051537">
    <property type="term" value="F:2 iron, 2 sulfur cluster binding"/>
    <property type="evidence" value="ECO:0007669"/>
    <property type="project" value="UniProtKB-KW"/>
</dbReference>
<dbReference type="Pfam" id="PF00355">
    <property type="entry name" value="Rieske"/>
    <property type="match status" value="1"/>
</dbReference>
<dbReference type="CDD" id="cd03477">
    <property type="entry name" value="Rieske_YhfW_C"/>
    <property type="match status" value="1"/>
</dbReference>
<feature type="domain" description="Rieske" evidence="6">
    <location>
        <begin position="418"/>
        <end position="506"/>
    </location>
</feature>
<dbReference type="PRINTS" id="PR00162">
    <property type="entry name" value="RIESKE"/>
</dbReference>
<evidence type="ECO:0000313" key="8">
    <source>
        <dbReference type="Proteomes" id="UP000186868"/>
    </source>
</evidence>
<keyword evidence="5" id="KW-1015">Disulfide bond</keyword>
<evidence type="ECO:0000256" key="2">
    <source>
        <dbReference type="ARBA" id="ARBA00022723"/>
    </source>
</evidence>
<evidence type="ECO:0000259" key="6">
    <source>
        <dbReference type="PROSITE" id="PS51296"/>
    </source>
</evidence>
<evidence type="ECO:0000256" key="3">
    <source>
        <dbReference type="ARBA" id="ARBA00023004"/>
    </source>
</evidence>
<dbReference type="InterPro" id="IPR006076">
    <property type="entry name" value="FAD-dep_OxRdtase"/>
</dbReference>
<dbReference type="SUPFAM" id="SSF50022">
    <property type="entry name" value="ISP domain"/>
    <property type="match status" value="1"/>
</dbReference>
<dbReference type="InterPro" id="IPR036188">
    <property type="entry name" value="FAD/NAD-bd_sf"/>
</dbReference>
<keyword evidence="8" id="KW-1185">Reference proteome</keyword>
<dbReference type="Gene3D" id="2.102.10.10">
    <property type="entry name" value="Rieske [2Fe-2S] iron-sulphur domain"/>
    <property type="match status" value="1"/>
</dbReference>
<dbReference type="GO" id="GO:0016020">
    <property type="term" value="C:membrane"/>
    <property type="evidence" value="ECO:0007669"/>
    <property type="project" value="InterPro"/>
</dbReference>
<dbReference type="FunFam" id="2.102.10.10:FF:000014">
    <property type="entry name" value="Oxidoreductase, FAD dependent"/>
    <property type="match status" value="1"/>
</dbReference>
<evidence type="ECO:0000256" key="5">
    <source>
        <dbReference type="ARBA" id="ARBA00023157"/>
    </source>
</evidence>
<dbReference type="GO" id="GO:0016705">
    <property type="term" value="F:oxidoreductase activity, acting on paired donors, with incorporation or reduction of molecular oxygen"/>
    <property type="evidence" value="ECO:0007669"/>
    <property type="project" value="UniProtKB-ARBA"/>
</dbReference>
<dbReference type="RefSeq" id="WP_073601122.1">
    <property type="nucleotide sequence ID" value="NZ_MRCB01000031.1"/>
</dbReference>
<dbReference type="Pfam" id="PF01266">
    <property type="entry name" value="DAO"/>
    <property type="match status" value="1"/>
</dbReference>
<dbReference type="PROSITE" id="PS51296">
    <property type="entry name" value="RIESKE"/>
    <property type="match status" value="1"/>
</dbReference>
<reference evidence="7 8" key="1">
    <citation type="submission" date="2016-11" db="EMBL/GenBank/DDBJ databases">
        <title>Draft Genome Sequences of Nine Cyanobacterial Strains from Diverse Habitats.</title>
        <authorList>
            <person name="Zhu T."/>
            <person name="Hou S."/>
            <person name="Lu X."/>
            <person name="Hess W.R."/>
        </authorList>
    </citation>
    <scope>NUCLEOTIDE SEQUENCE [LARGE SCALE GENOMIC DNA]</scope>
    <source>
        <strain evidence="7 8">NIES-593</strain>
    </source>
</reference>
<dbReference type="PANTHER" id="PTHR13847">
    <property type="entry name" value="SARCOSINE DEHYDROGENASE-RELATED"/>
    <property type="match status" value="1"/>
</dbReference>
<keyword evidence="1" id="KW-0001">2Fe-2S</keyword>
<dbReference type="Gene3D" id="3.50.50.60">
    <property type="entry name" value="FAD/NAD(P)-binding domain"/>
    <property type="match status" value="1"/>
</dbReference>
<evidence type="ECO:0000256" key="1">
    <source>
        <dbReference type="ARBA" id="ARBA00022714"/>
    </source>
</evidence>
<dbReference type="Gene3D" id="3.30.9.10">
    <property type="entry name" value="D-Amino Acid Oxidase, subunit A, domain 2"/>
    <property type="match status" value="1"/>
</dbReference>
<accession>A0A1U7H9Y9</accession>
<dbReference type="GO" id="GO:0004497">
    <property type="term" value="F:monooxygenase activity"/>
    <property type="evidence" value="ECO:0007669"/>
    <property type="project" value="UniProtKB-ARBA"/>
</dbReference>
<dbReference type="EMBL" id="MRCB01000031">
    <property type="protein sequence ID" value="OKH20358.1"/>
    <property type="molecule type" value="Genomic_DNA"/>
</dbReference>
<dbReference type="InterPro" id="IPR038010">
    <property type="entry name" value="YhfW_C"/>
</dbReference>
<keyword evidence="4" id="KW-0411">Iron-sulfur</keyword>
<dbReference type="InterPro" id="IPR017941">
    <property type="entry name" value="Rieske_2Fe-2S"/>
</dbReference>
<dbReference type="InterPro" id="IPR005805">
    <property type="entry name" value="Rieske_Fe-S_prot_C"/>
</dbReference>
<dbReference type="AlphaFoldDB" id="A0A1U7H9Y9"/>